<gene>
    <name evidence="4" type="ORF">TGAMA5MH_08658</name>
</gene>
<dbReference type="EMBL" id="MTYH01000082">
    <property type="protein sequence ID" value="PNP39452.1"/>
    <property type="molecule type" value="Genomic_DNA"/>
</dbReference>
<feature type="transmembrane region" description="Helical" evidence="1">
    <location>
        <begin position="54"/>
        <end position="74"/>
    </location>
</feature>
<dbReference type="PANTHER" id="PTHR42109:SF3">
    <property type="entry name" value="INTEGRAL MEMBRANE PROTEIN (AFU_ORTHOLOGUE AFUA_5G00100)"/>
    <property type="match status" value="1"/>
</dbReference>
<evidence type="ECO:0000313" key="4">
    <source>
        <dbReference type="EMBL" id="PNP39452.1"/>
    </source>
</evidence>
<keyword evidence="1" id="KW-1133">Transmembrane helix</keyword>
<feature type="transmembrane region" description="Helical" evidence="1">
    <location>
        <begin position="94"/>
        <end position="116"/>
    </location>
</feature>
<evidence type="ECO:0000256" key="2">
    <source>
        <dbReference type="SAM" id="SignalP"/>
    </source>
</evidence>
<sequence length="176" mass="18767">MSRKLKWTVIILFHILVTTGVAIVASGASSLQSTDDKPVDASKASKNASSVRTGMSLLTLAWAIMAIVSVWILARPAKSPMPRTITAAGTKLLWAVLVSDIFSGIRVIYSLIALVTKDKNLNPQTGSLAIRVILGLIPELVSALTFVTAGLLTRHVARESQAKRSSGRNGQTNEDC</sequence>
<evidence type="ECO:0000256" key="1">
    <source>
        <dbReference type="SAM" id="Phobius"/>
    </source>
</evidence>
<protein>
    <recommendedName>
        <fullName evidence="3">DUF7702 domain-containing protein</fullName>
    </recommendedName>
</protein>
<evidence type="ECO:0000313" key="5">
    <source>
        <dbReference type="Proteomes" id="UP000236546"/>
    </source>
</evidence>
<comment type="caution">
    <text evidence="4">The sequence shown here is derived from an EMBL/GenBank/DDBJ whole genome shotgun (WGS) entry which is preliminary data.</text>
</comment>
<keyword evidence="1" id="KW-0472">Membrane</keyword>
<feature type="transmembrane region" description="Helical" evidence="1">
    <location>
        <begin position="128"/>
        <end position="153"/>
    </location>
</feature>
<reference evidence="4 5" key="1">
    <citation type="submission" date="2017-02" db="EMBL/GenBank/DDBJ databases">
        <title>Genomes of Trichoderma spp. with biocontrol activity.</title>
        <authorList>
            <person name="Gardiner D."/>
            <person name="Kazan K."/>
            <person name="Vos C."/>
            <person name="Harvey P."/>
        </authorList>
    </citation>
    <scope>NUCLEOTIDE SEQUENCE [LARGE SCALE GENOMIC DNA]</scope>
    <source>
        <strain evidence="4 5">A5MH</strain>
    </source>
</reference>
<keyword evidence="2" id="KW-0732">Signal</keyword>
<evidence type="ECO:0000259" key="3">
    <source>
        <dbReference type="Pfam" id="PF24800"/>
    </source>
</evidence>
<accession>A0A2K0T1Q8</accession>
<proteinExistence type="predicted"/>
<name>A0A2K0T1Q8_9HYPO</name>
<dbReference type="Proteomes" id="UP000236546">
    <property type="component" value="Unassembled WGS sequence"/>
</dbReference>
<dbReference type="PANTHER" id="PTHR42109">
    <property type="entry name" value="UNPLACED GENOMIC SCAFFOLD UM_SCAF_CONTIG_1.265, WHOLE GENOME SHOTGUN SEQUENCE"/>
    <property type="match status" value="1"/>
</dbReference>
<dbReference type="InterPro" id="IPR056119">
    <property type="entry name" value="DUF7702"/>
</dbReference>
<dbReference type="AlphaFoldDB" id="A0A2K0T1Q8"/>
<keyword evidence="1" id="KW-0812">Transmembrane</keyword>
<dbReference type="Pfam" id="PF24800">
    <property type="entry name" value="DUF7702"/>
    <property type="match status" value="1"/>
</dbReference>
<dbReference type="OrthoDB" id="2560628at2759"/>
<feature type="signal peptide" evidence="2">
    <location>
        <begin position="1"/>
        <end position="22"/>
    </location>
</feature>
<organism evidence="4 5">
    <name type="scientific">Trichoderma gamsii</name>
    <dbReference type="NCBI Taxonomy" id="398673"/>
    <lineage>
        <taxon>Eukaryota</taxon>
        <taxon>Fungi</taxon>
        <taxon>Dikarya</taxon>
        <taxon>Ascomycota</taxon>
        <taxon>Pezizomycotina</taxon>
        <taxon>Sordariomycetes</taxon>
        <taxon>Hypocreomycetidae</taxon>
        <taxon>Hypocreales</taxon>
        <taxon>Hypocreaceae</taxon>
        <taxon>Trichoderma</taxon>
    </lineage>
</organism>
<feature type="domain" description="DUF7702" evidence="3">
    <location>
        <begin position="5"/>
        <end position="154"/>
    </location>
</feature>
<feature type="chain" id="PRO_5014469098" description="DUF7702 domain-containing protein" evidence="2">
    <location>
        <begin position="23"/>
        <end position="176"/>
    </location>
</feature>